<organism evidence="2 3">
    <name type="scientific">Fimbriiglobus ruber</name>
    <dbReference type="NCBI Taxonomy" id="1908690"/>
    <lineage>
        <taxon>Bacteria</taxon>
        <taxon>Pseudomonadati</taxon>
        <taxon>Planctomycetota</taxon>
        <taxon>Planctomycetia</taxon>
        <taxon>Gemmatales</taxon>
        <taxon>Gemmataceae</taxon>
        <taxon>Fimbriiglobus</taxon>
    </lineage>
</organism>
<evidence type="ECO:0000313" key="3">
    <source>
        <dbReference type="Proteomes" id="UP000214646"/>
    </source>
</evidence>
<dbReference type="EMBL" id="NIDE01000014">
    <property type="protein sequence ID" value="OWK38685.1"/>
    <property type="molecule type" value="Genomic_DNA"/>
</dbReference>
<sequence length="124" mass="13214">MPEFSFVLLYVDNPLSSAAFYTALLNRPTVEESPTFAMLPLRAGVMLGLWSRKTVEPGATSPAGAGEVAFKVADASAVGAIHADWVGRGIPIAQSPTEMDFGYTFVGLDPDGHRLRVYAPSAQK</sequence>
<evidence type="ECO:0000313" key="2">
    <source>
        <dbReference type="EMBL" id="OWK38685.1"/>
    </source>
</evidence>
<dbReference type="Pfam" id="PF00903">
    <property type="entry name" value="Glyoxalase"/>
    <property type="match status" value="1"/>
</dbReference>
<dbReference type="SUPFAM" id="SSF54593">
    <property type="entry name" value="Glyoxalase/Bleomycin resistance protein/Dihydroxybiphenyl dioxygenase"/>
    <property type="match status" value="1"/>
</dbReference>
<protein>
    <recommendedName>
        <fullName evidence="1">VOC domain-containing protein</fullName>
    </recommendedName>
</protein>
<dbReference type="InterPro" id="IPR026275">
    <property type="entry name" value="Glyoxalase/dOase/EhpR"/>
</dbReference>
<dbReference type="Gene3D" id="3.30.720.110">
    <property type="match status" value="1"/>
</dbReference>
<dbReference type="OrthoDB" id="9806945at2"/>
<gene>
    <name evidence="2" type="ORF">FRUB_07805</name>
</gene>
<dbReference type="PROSITE" id="PS51819">
    <property type="entry name" value="VOC"/>
    <property type="match status" value="1"/>
</dbReference>
<proteinExistence type="predicted"/>
<dbReference type="InterPro" id="IPR037523">
    <property type="entry name" value="VOC_core"/>
</dbReference>
<keyword evidence="3" id="KW-1185">Reference proteome</keyword>
<feature type="domain" description="VOC" evidence="1">
    <location>
        <begin position="3"/>
        <end position="120"/>
    </location>
</feature>
<dbReference type="RefSeq" id="WP_088258426.1">
    <property type="nucleotide sequence ID" value="NZ_NIDE01000014.1"/>
</dbReference>
<name>A0A225DQP3_9BACT</name>
<accession>A0A225DQP3</accession>
<dbReference type="PIRSF" id="PIRSF039020">
    <property type="entry name" value="EhpR"/>
    <property type="match status" value="1"/>
</dbReference>
<dbReference type="InterPro" id="IPR029068">
    <property type="entry name" value="Glyas_Bleomycin-R_OHBP_Dase"/>
</dbReference>
<dbReference type="AlphaFoldDB" id="A0A225DQP3"/>
<dbReference type="Gene3D" id="3.30.720.120">
    <property type="match status" value="1"/>
</dbReference>
<dbReference type="InterPro" id="IPR004360">
    <property type="entry name" value="Glyas_Fos-R_dOase_dom"/>
</dbReference>
<dbReference type="Proteomes" id="UP000214646">
    <property type="component" value="Unassembled WGS sequence"/>
</dbReference>
<comment type="caution">
    <text evidence="2">The sequence shown here is derived from an EMBL/GenBank/DDBJ whole genome shotgun (WGS) entry which is preliminary data.</text>
</comment>
<reference evidence="3" key="1">
    <citation type="submission" date="2017-06" db="EMBL/GenBank/DDBJ databases">
        <title>Genome analysis of Fimbriiglobus ruber SP5, the first member of the order Planctomycetales with confirmed chitinolytic capability.</title>
        <authorList>
            <person name="Ravin N.V."/>
            <person name="Rakitin A.L."/>
            <person name="Ivanova A.A."/>
            <person name="Beletsky A.V."/>
            <person name="Kulichevskaya I.S."/>
            <person name="Mardanov A.V."/>
            <person name="Dedysh S.N."/>
        </authorList>
    </citation>
    <scope>NUCLEOTIDE SEQUENCE [LARGE SCALE GENOMIC DNA]</scope>
    <source>
        <strain evidence="3">SP5</strain>
    </source>
</reference>
<evidence type="ECO:0000259" key="1">
    <source>
        <dbReference type="PROSITE" id="PS51819"/>
    </source>
</evidence>